<dbReference type="PANTHER" id="PTHR23517:SF2">
    <property type="entry name" value="MULTIDRUG RESISTANCE PROTEIN MDTH"/>
    <property type="match status" value="1"/>
</dbReference>
<keyword evidence="5 7" id="KW-1133">Transmembrane helix</keyword>
<feature type="transmembrane region" description="Helical" evidence="7">
    <location>
        <begin position="199"/>
        <end position="220"/>
    </location>
</feature>
<evidence type="ECO:0000313" key="10">
    <source>
        <dbReference type="Proteomes" id="UP000534286"/>
    </source>
</evidence>
<feature type="transmembrane region" description="Helical" evidence="7">
    <location>
        <begin position="452"/>
        <end position="471"/>
    </location>
</feature>
<evidence type="ECO:0000256" key="4">
    <source>
        <dbReference type="ARBA" id="ARBA00022692"/>
    </source>
</evidence>
<dbReference type="Gene3D" id="3.30.70.1350">
    <property type="entry name" value="Cation efflux protein, cytoplasmic domain"/>
    <property type="match status" value="1"/>
</dbReference>
<feature type="transmembrane region" description="Helical" evidence="7">
    <location>
        <begin position="276"/>
        <end position="292"/>
    </location>
</feature>
<dbReference type="InterPro" id="IPR027470">
    <property type="entry name" value="Cation_efflux_CTD"/>
</dbReference>
<feature type="transmembrane region" description="Helical" evidence="7">
    <location>
        <begin position="28"/>
        <end position="49"/>
    </location>
</feature>
<dbReference type="EMBL" id="JACHJU010000001">
    <property type="protein sequence ID" value="MBB4940411.1"/>
    <property type="molecule type" value="Genomic_DNA"/>
</dbReference>
<dbReference type="GO" id="GO:0022857">
    <property type="term" value="F:transmembrane transporter activity"/>
    <property type="evidence" value="ECO:0007669"/>
    <property type="project" value="InterPro"/>
</dbReference>
<feature type="transmembrane region" description="Helical" evidence="7">
    <location>
        <begin position="529"/>
        <end position="559"/>
    </location>
</feature>
<dbReference type="SUPFAM" id="SSF103473">
    <property type="entry name" value="MFS general substrate transporter"/>
    <property type="match status" value="1"/>
</dbReference>
<organism evidence="9 10">
    <name type="scientific">Streptosporangium album</name>
    <dbReference type="NCBI Taxonomy" id="47479"/>
    <lineage>
        <taxon>Bacteria</taxon>
        <taxon>Bacillati</taxon>
        <taxon>Actinomycetota</taxon>
        <taxon>Actinomycetes</taxon>
        <taxon>Streptosporangiales</taxon>
        <taxon>Streptosporangiaceae</taxon>
        <taxon>Streptosporangium</taxon>
    </lineage>
</organism>
<dbReference type="PANTHER" id="PTHR23517">
    <property type="entry name" value="RESISTANCE PROTEIN MDTM, PUTATIVE-RELATED-RELATED"/>
    <property type="match status" value="1"/>
</dbReference>
<feature type="transmembrane region" description="Helical" evidence="7">
    <location>
        <begin position="226"/>
        <end position="246"/>
    </location>
</feature>
<dbReference type="InterPro" id="IPR036259">
    <property type="entry name" value="MFS_trans_sf"/>
</dbReference>
<dbReference type="InterPro" id="IPR050171">
    <property type="entry name" value="MFS_Transporters"/>
</dbReference>
<evidence type="ECO:0000256" key="6">
    <source>
        <dbReference type="ARBA" id="ARBA00023136"/>
    </source>
</evidence>
<feature type="transmembrane region" description="Helical" evidence="7">
    <location>
        <begin position="313"/>
        <end position="335"/>
    </location>
</feature>
<dbReference type="AlphaFoldDB" id="A0A7W7WAV9"/>
<dbReference type="InterPro" id="IPR011701">
    <property type="entry name" value="MFS"/>
</dbReference>
<evidence type="ECO:0000256" key="7">
    <source>
        <dbReference type="SAM" id="Phobius"/>
    </source>
</evidence>
<comment type="subcellular location">
    <subcellularLocation>
        <location evidence="1">Cell membrane</location>
        <topology evidence="1">Multi-pass membrane protein</topology>
    </subcellularLocation>
</comment>
<feature type="transmembrane region" description="Helical" evidence="7">
    <location>
        <begin position="341"/>
        <end position="361"/>
    </location>
</feature>
<keyword evidence="4 7" id="KW-0812">Transmembrane</keyword>
<dbReference type="Pfam" id="PF07690">
    <property type="entry name" value="MFS_1"/>
    <property type="match status" value="1"/>
</dbReference>
<dbReference type="SUPFAM" id="SSF161111">
    <property type="entry name" value="Cation efflux protein transmembrane domain-like"/>
    <property type="match status" value="1"/>
</dbReference>
<reference evidence="9 10" key="1">
    <citation type="submission" date="2020-08" db="EMBL/GenBank/DDBJ databases">
        <title>Sequencing the genomes of 1000 actinobacteria strains.</title>
        <authorList>
            <person name="Klenk H.-P."/>
        </authorList>
    </citation>
    <scope>NUCLEOTIDE SEQUENCE [LARGE SCALE GENOMIC DNA]</scope>
    <source>
        <strain evidence="9 10">DSM 43023</strain>
    </source>
</reference>
<evidence type="ECO:0000259" key="8">
    <source>
        <dbReference type="Pfam" id="PF16916"/>
    </source>
</evidence>
<feature type="transmembrane region" description="Helical" evidence="7">
    <location>
        <begin position="391"/>
        <end position="414"/>
    </location>
</feature>
<dbReference type="Gene3D" id="1.20.1250.20">
    <property type="entry name" value="MFS general substrate transporter like domains"/>
    <property type="match status" value="1"/>
</dbReference>
<evidence type="ECO:0000256" key="2">
    <source>
        <dbReference type="ARBA" id="ARBA00022448"/>
    </source>
</evidence>
<keyword evidence="3" id="KW-1003">Cell membrane</keyword>
<comment type="caution">
    <text evidence="9">The sequence shown here is derived from an EMBL/GenBank/DDBJ whole genome shotgun (WGS) entry which is preliminary data.</text>
</comment>
<evidence type="ECO:0000256" key="5">
    <source>
        <dbReference type="ARBA" id="ARBA00022989"/>
    </source>
</evidence>
<dbReference type="InterPro" id="IPR036837">
    <property type="entry name" value="Cation_efflux_CTD_sf"/>
</dbReference>
<accession>A0A7W7WAV9</accession>
<feature type="transmembrane region" description="Helical" evidence="7">
    <location>
        <begin position="253"/>
        <end position="270"/>
    </location>
</feature>
<dbReference type="InterPro" id="IPR027469">
    <property type="entry name" value="Cation_efflux_TMD_sf"/>
</dbReference>
<proteinExistence type="predicted"/>
<dbReference type="Proteomes" id="UP000534286">
    <property type="component" value="Unassembled WGS sequence"/>
</dbReference>
<dbReference type="Pfam" id="PF16916">
    <property type="entry name" value="ZT_dimer"/>
    <property type="match status" value="1"/>
</dbReference>
<keyword evidence="2" id="KW-0813">Transport</keyword>
<dbReference type="GO" id="GO:0005886">
    <property type="term" value="C:plasma membrane"/>
    <property type="evidence" value="ECO:0007669"/>
    <property type="project" value="UniProtKB-SubCell"/>
</dbReference>
<feature type="domain" description="Cation efflux protein cytoplasmic" evidence="8">
    <location>
        <begin position="68"/>
        <end position="141"/>
    </location>
</feature>
<name>A0A7W7WAV9_9ACTN</name>
<sequence length="564" mass="58626">MLIIAGSAAFAGYEAVKRLINPQDVQALGFPLADPIVGLLITVAILFVLRDAAREIYHRLMDAVDPKLVAQAGHILTQVPEVERVGSVRLRWLGHVLRAEVDIVVRHDLSLLQAHAVAVEAEHRLIHDLPRLRAATVHADPDGPAGTDHHAVLPTHRQHGRKARSGRIVGSMCEHHPFAGVHGGNELLRALPKAARALMWVRILNALGAYALSFLAVLAGPELAPVALAVFGVTALASRWAGAFLLDRFSPRGVLAAGLAATGLALIALTLAQGPAQVLAAIALVGLAFELYEPASQELLARASSGEQRHATYAVMGVVLSAGGAAAGLLAAVLLPLGVRWLVAVDALTCLMAAAVAVVFLPREDGARGARGARRDTVGGRWRPPAALMRLTVAGTAFAVGYLAVMMYLPLALLERGAPAWVPGLTLAGAAILAPLALWAARRLLAGRAHGVILGVGTLLLAGLALVMALTTSTPLTIASYLACTAVNSVLLGRWQSVVADAAPEPDRPRWFAFQGSSWGVAQPAVPPLAALAGGVVGTAGAGAFLAAGVAFLLVPFILRRVTT</sequence>
<evidence type="ECO:0000256" key="1">
    <source>
        <dbReference type="ARBA" id="ARBA00004651"/>
    </source>
</evidence>
<protein>
    <submittedName>
        <fullName evidence="9">MFS family permease</fullName>
    </submittedName>
</protein>
<keyword evidence="10" id="KW-1185">Reference proteome</keyword>
<gene>
    <name evidence="9" type="ORF">FHR32_004716</name>
</gene>
<evidence type="ECO:0000313" key="9">
    <source>
        <dbReference type="EMBL" id="MBB4940411.1"/>
    </source>
</evidence>
<feature type="transmembrane region" description="Helical" evidence="7">
    <location>
        <begin position="420"/>
        <end position="440"/>
    </location>
</feature>
<keyword evidence="6 7" id="KW-0472">Membrane</keyword>
<dbReference type="SUPFAM" id="SSF160240">
    <property type="entry name" value="Cation efflux protein cytoplasmic domain-like"/>
    <property type="match status" value="1"/>
</dbReference>
<evidence type="ECO:0000256" key="3">
    <source>
        <dbReference type="ARBA" id="ARBA00022475"/>
    </source>
</evidence>